<dbReference type="Gene3D" id="1.10.510.10">
    <property type="entry name" value="Transferase(Phosphotransferase) domain 1"/>
    <property type="match status" value="1"/>
</dbReference>
<dbReference type="InterPro" id="IPR011009">
    <property type="entry name" value="Kinase-like_dom_sf"/>
</dbReference>
<dbReference type="SMART" id="SM00220">
    <property type="entry name" value="S_TKc"/>
    <property type="match status" value="1"/>
</dbReference>
<proteinExistence type="inferred from homology"/>
<dbReference type="SUPFAM" id="SSF56112">
    <property type="entry name" value="Protein kinase-like (PK-like)"/>
    <property type="match status" value="1"/>
</dbReference>
<keyword evidence="6" id="KW-1185">Reference proteome</keyword>
<accession>A0A8H6R1U1</accession>
<evidence type="ECO:0000256" key="1">
    <source>
        <dbReference type="ARBA" id="ARBA00008874"/>
    </source>
</evidence>
<dbReference type="EMBL" id="JACBAG010001712">
    <property type="protein sequence ID" value="KAF7183609.1"/>
    <property type="molecule type" value="Genomic_DNA"/>
</dbReference>
<dbReference type="Proteomes" id="UP000641853">
    <property type="component" value="Unassembled WGS sequence"/>
</dbReference>
<dbReference type="PANTHER" id="PTHR45832:SF22">
    <property type="entry name" value="SERINE_THREONINE-PROTEIN KINASE SAMKA-RELATED"/>
    <property type="match status" value="1"/>
</dbReference>
<dbReference type="InterPro" id="IPR000719">
    <property type="entry name" value="Prot_kinase_dom"/>
</dbReference>
<feature type="domain" description="Protein kinase" evidence="4">
    <location>
        <begin position="71"/>
        <end position="275"/>
    </location>
</feature>
<comment type="similarity">
    <text evidence="1">Belongs to the protein kinase superfamily. STE Ser/Thr protein kinase family. STE20 subfamily.</text>
</comment>
<evidence type="ECO:0000259" key="4">
    <source>
        <dbReference type="SMART" id="SM00220"/>
    </source>
</evidence>
<name>A0A8H6R1U1_9EURO</name>
<keyword evidence="2" id="KW-0547">Nucleotide-binding</keyword>
<keyword evidence="3" id="KW-0067">ATP-binding</keyword>
<sequence>MEPSDSKRITQFVIERPLERASSLGTSPNDGPMIPAPAVTRPRKRRFSQDYIVPASVNRPIVRYQSPWDFYERGMEVKLDMWHWMTKRWDGTKGVFAVRTFPQEGSELVLKRCTTLAHPNLVACYEAFRMESAKENLFVVSECLLFSLDHVVACGEIPSDGELASIMGQIFDALSYLHSQSLSHGSLTCSNTLVGLGGVIKIAGYWGSNSALGSSGNTGDVNAAGHIMMQLMQDHQSTDGNIRVVDSRRSVEAVDFLAAIESGSSASELLKHEYLAVGDGKPKWNPSQLSYLLSVTAYSSQVCYRRQKKQNRL</sequence>
<dbReference type="Pfam" id="PF00069">
    <property type="entry name" value="Pkinase"/>
    <property type="match status" value="1"/>
</dbReference>
<evidence type="ECO:0000313" key="6">
    <source>
        <dbReference type="Proteomes" id="UP000641853"/>
    </source>
</evidence>
<organism evidence="5 6">
    <name type="scientific">Aspergillus felis</name>
    <dbReference type="NCBI Taxonomy" id="1287682"/>
    <lineage>
        <taxon>Eukaryota</taxon>
        <taxon>Fungi</taxon>
        <taxon>Dikarya</taxon>
        <taxon>Ascomycota</taxon>
        <taxon>Pezizomycotina</taxon>
        <taxon>Eurotiomycetes</taxon>
        <taxon>Eurotiomycetidae</taxon>
        <taxon>Eurotiales</taxon>
        <taxon>Aspergillaceae</taxon>
        <taxon>Aspergillus</taxon>
        <taxon>Aspergillus subgen. Fumigati</taxon>
    </lineage>
</organism>
<evidence type="ECO:0000313" key="5">
    <source>
        <dbReference type="EMBL" id="KAF7183609.1"/>
    </source>
</evidence>
<evidence type="ECO:0000256" key="3">
    <source>
        <dbReference type="ARBA" id="ARBA00022840"/>
    </source>
</evidence>
<gene>
    <name evidence="5" type="ORF">CNMCM7691_003888</name>
</gene>
<dbReference type="PANTHER" id="PTHR45832">
    <property type="entry name" value="SERINE/THREONINE-PROTEIN KINASE SAMKA-RELATED-RELATED"/>
    <property type="match status" value="1"/>
</dbReference>
<evidence type="ECO:0000256" key="2">
    <source>
        <dbReference type="ARBA" id="ARBA00022741"/>
    </source>
</evidence>
<protein>
    <recommendedName>
        <fullName evidence="4">Protein kinase domain-containing protein</fullName>
    </recommendedName>
</protein>
<dbReference type="AlphaFoldDB" id="A0A8H6R1U1"/>
<dbReference type="GO" id="GO:0005524">
    <property type="term" value="F:ATP binding"/>
    <property type="evidence" value="ECO:0007669"/>
    <property type="project" value="UniProtKB-KW"/>
</dbReference>
<reference evidence="5" key="1">
    <citation type="submission" date="2020-06" db="EMBL/GenBank/DDBJ databases">
        <title>Draft genome sequences of strains closely related to Aspergillus parafelis and Aspergillus hiratsukae.</title>
        <authorList>
            <person name="Dos Santos R.A.C."/>
            <person name="Rivero-Menendez O."/>
            <person name="Steenwyk J.L."/>
            <person name="Mead M.E."/>
            <person name="Goldman G.H."/>
            <person name="Alastruey-Izquierdo A."/>
            <person name="Rokas A."/>
        </authorList>
    </citation>
    <scope>NUCLEOTIDE SEQUENCE</scope>
    <source>
        <strain evidence="5">CNM-CM7691</strain>
    </source>
</reference>
<dbReference type="GO" id="GO:0004672">
    <property type="term" value="F:protein kinase activity"/>
    <property type="evidence" value="ECO:0007669"/>
    <property type="project" value="InterPro"/>
</dbReference>
<comment type="caution">
    <text evidence="5">The sequence shown here is derived from an EMBL/GenBank/DDBJ whole genome shotgun (WGS) entry which is preliminary data.</text>
</comment>
<dbReference type="InterPro" id="IPR051931">
    <property type="entry name" value="PAK3-like"/>
</dbReference>